<comment type="caution">
    <text evidence="1">The sequence shown here is derived from an EMBL/GenBank/DDBJ whole genome shotgun (WGS) entry which is preliminary data.</text>
</comment>
<evidence type="ECO:0000313" key="1">
    <source>
        <dbReference type="EMBL" id="KAF9573563.1"/>
    </source>
</evidence>
<accession>A0A9P6FKC3</accession>
<name>A0A9P6FKC3_9FUNG</name>
<organism evidence="1 2">
    <name type="scientific">Lunasporangiospora selenospora</name>
    <dbReference type="NCBI Taxonomy" id="979761"/>
    <lineage>
        <taxon>Eukaryota</taxon>
        <taxon>Fungi</taxon>
        <taxon>Fungi incertae sedis</taxon>
        <taxon>Mucoromycota</taxon>
        <taxon>Mortierellomycotina</taxon>
        <taxon>Mortierellomycetes</taxon>
        <taxon>Mortierellales</taxon>
        <taxon>Mortierellaceae</taxon>
        <taxon>Lunasporangiospora</taxon>
    </lineage>
</organism>
<keyword evidence="2" id="KW-1185">Reference proteome</keyword>
<proteinExistence type="predicted"/>
<dbReference type="AlphaFoldDB" id="A0A9P6FKC3"/>
<sequence>FGALVIDDTHARSRNDILHDIETTNKEFFAVRKELSSLYHWYDDQKEQWDKEEASHPALVIRKSEKFLARCLRLDHHQLRLINQLIWLEQEFSHNSKKKCSTCNLSKPTQIREVFIDMEVARSSYDVFRLQNGMIVFSPRSS</sequence>
<dbReference type="EMBL" id="JAABOA010005788">
    <property type="protein sequence ID" value="KAF9573563.1"/>
    <property type="molecule type" value="Genomic_DNA"/>
</dbReference>
<reference evidence="1" key="1">
    <citation type="journal article" date="2020" name="Fungal Divers.">
        <title>Resolving the Mortierellaceae phylogeny through synthesis of multi-gene phylogenetics and phylogenomics.</title>
        <authorList>
            <person name="Vandepol N."/>
            <person name="Liber J."/>
            <person name="Desiro A."/>
            <person name="Na H."/>
            <person name="Kennedy M."/>
            <person name="Barry K."/>
            <person name="Grigoriev I.V."/>
            <person name="Miller A.N."/>
            <person name="O'Donnell K."/>
            <person name="Stajich J.E."/>
            <person name="Bonito G."/>
        </authorList>
    </citation>
    <scope>NUCLEOTIDE SEQUENCE</scope>
    <source>
        <strain evidence="1">KOD1015</strain>
    </source>
</reference>
<dbReference type="Proteomes" id="UP000780801">
    <property type="component" value="Unassembled WGS sequence"/>
</dbReference>
<evidence type="ECO:0000313" key="2">
    <source>
        <dbReference type="Proteomes" id="UP000780801"/>
    </source>
</evidence>
<feature type="non-terminal residue" evidence="1">
    <location>
        <position position="1"/>
    </location>
</feature>
<gene>
    <name evidence="1" type="ORF">BGW38_008405</name>
</gene>
<protein>
    <submittedName>
        <fullName evidence="1">Uncharacterized protein</fullName>
    </submittedName>
</protein>